<feature type="region of interest" description="Disordered" evidence="1">
    <location>
        <begin position="819"/>
        <end position="842"/>
    </location>
</feature>
<dbReference type="PANTHER" id="PTHR46014">
    <property type="entry name" value="TETRATRICOPEPTIDE REPEAT PROTEIN 1"/>
    <property type="match status" value="1"/>
</dbReference>
<dbReference type="PANTHER" id="PTHR46014:SF1">
    <property type="entry name" value="TETRATRICOPEPTIDE REPEAT PROTEIN 1"/>
    <property type="match status" value="1"/>
</dbReference>
<gene>
    <name evidence="3" type="ORF">AURANDRAFT_65000</name>
</gene>
<feature type="compositionally biased region" description="Basic and acidic residues" evidence="1">
    <location>
        <begin position="1174"/>
        <end position="1201"/>
    </location>
</feature>
<dbReference type="InterPro" id="IPR052769">
    <property type="entry name" value="TPR_domain_protein"/>
</dbReference>
<feature type="compositionally biased region" description="Basic and acidic residues" evidence="1">
    <location>
        <begin position="1088"/>
        <end position="1103"/>
    </location>
</feature>
<dbReference type="Proteomes" id="UP000002729">
    <property type="component" value="Unassembled WGS sequence"/>
</dbReference>
<evidence type="ECO:0000256" key="2">
    <source>
        <dbReference type="SAM" id="SignalP"/>
    </source>
</evidence>
<dbReference type="eggNOG" id="ENOG502S3TT">
    <property type="taxonomic scope" value="Eukaryota"/>
</dbReference>
<feature type="region of interest" description="Disordered" evidence="1">
    <location>
        <begin position="1066"/>
        <end position="1209"/>
    </location>
</feature>
<dbReference type="RefSeq" id="XP_009037999.1">
    <property type="nucleotide sequence ID" value="XM_009039751.1"/>
</dbReference>
<organism evidence="4">
    <name type="scientific">Aureococcus anophagefferens</name>
    <name type="common">Harmful bloom alga</name>
    <dbReference type="NCBI Taxonomy" id="44056"/>
    <lineage>
        <taxon>Eukaryota</taxon>
        <taxon>Sar</taxon>
        <taxon>Stramenopiles</taxon>
        <taxon>Ochrophyta</taxon>
        <taxon>Pelagophyceae</taxon>
        <taxon>Pelagomonadales</taxon>
        <taxon>Pelagomonadaceae</taxon>
        <taxon>Aureococcus</taxon>
    </lineage>
</organism>
<dbReference type="Gene3D" id="1.25.40.10">
    <property type="entry name" value="Tetratricopeptide repeat domain"/>
    <property type="match status" value="1"/>
</dbReference>
<feature type="chain" id="PRO_5003264518" description="Glycosyl transferase family 1 domain-containing protein" evidence="2">
    <location>
        <begin position="23"/>
        <end position="1209"/>
    </location>
</feature>
<dbReference type="SUPFAM" id="SSF53756">
    <property type="entry name" value="UDP-Glycosyltransferase/glycogen phosphorylase"/>
    <property type="match status" value="1"/>
</dbReference>
<dbReference type="InterPro" id="IPR011990">
    <property type="entry name" value="TPR-like_helical_dom_sf"/>
</dbReference>
<evidence type="ECO:0000313" key="4">
    <source>
        <dbReference type="Proteomes" id="UP000002729"/>
    </source>
</evidence>
<dbReference type="KEGG" id="aaf:AURANDRAFT_65000"/>
<protein>
    <recommendedName>
        <fullName evidence="5">Glycosyl transferase family 1 domain-containing protein</fullName>
    </recommendedName>
</protein>
<dbReference type="GeneID" id="20225113"/>
<feature type="region of interest" description="Disordered" evidence="1">
    <location>
        <begin position="854"/>
        <end position="891"/>
    </location>
</feature>
<dbReference type="InParanoid" id="F0YBL9"/>
<keyword evidence="2" id="KW-0732">Signal</keyword>
<dbReference type="OrthoDB" id="199930at2759"/>
<feature type="compositionally biased region" description="Acidic residues" evidence="1">
    <location>
        <begin position="1145"/>
        <end position="1154"/>
    </location>
</feature>
<proteinExistence type="predicted"/>
<dbReference type="EMBL" id="GL833131">
    <property type="protein sequence ID" value="EGB07378.1"/>
    <property type="molecule type" value="Genomic_DNA"/>
</dbReference>
<feature type="compositionally biased region" description="Pro residues" evidence="1">
    <location>
        <begin position="860"/>
        <end position="882"/>
    </location>
</feature>
<dbReference type="AlphaFoldDB" id="F0YBL9"/>
<evidence type="ECO:0000313" key="3">
    <source>
        <dbReference type="EMBL" id="EGB07378.1"/>
    </source>
</evidence>
<name>F0YBL9_AURAN</name>
<reference evidence="3 4" key="1">
    <citation type="journal article" date="2011" name="Proc. Natl. Acad. Sci. U.S.A.">
        <title>Niche of harmful alga Aureococcus anophagefferens revealed through ecogenomics.</title>
        <authorList>
            <person name="Gobler C.J."/>
            <person name="Berry D.L."/>
            <person name="Dyhrman S.T."/>
            <person name="Wilhelm S.W."/>
            <person name="Salamov A."/>
            <person name="Lobanov A.V."/>
            <person name="Zhang Y."/>
            <person name="Collier J.L."/>
            <person name="Wurch L.L."/>
            <person name="Kustka A.B."/>
            <person name="Dill B.D."/>
            <person name="Shah M."/>
            <person name="VerBerkmoes N.C."/>
            <person name="Kuo A."/>
            <person name="Terry A."/>
            <person name="Pangilinan J."/>
            <person name="Lindquist E.A."/>
            <person name="Lucas S."/>
            <person name="Paulsen I.T."/>
            <person name="Hattenrath-Lehmann T.K."/>
            <person name="Talmage S.C."/>
            <person name="Walker E.A."/>
            <person name="Koch F."/>
            <person name="Burson A.M."/>
            <person name="Marcoval M.A."/>
            <person name="Tang Y.Z."/>
            <person name="Lecleir G.R."/>
            <person name="Coyne K.J."/>
            <person name="Berg G.M."/>
            <person name="Bertrand E.M."/>
            <person name="Saito M.A."/>
            <person name="Gladyshev V.N."/>
            <person name="Grigoriev I.V."/>
        </authorList>
    </citation>
    <scope>NUCLEOTIDE SEQUENCE [LARGE SCALE GENOMIC DNA]</scope>
    <source>
        <strain evidence="4">CCMP 1984</strain>
    </source>
</reference>
<dbReference type="SUPFAM" id="SSF48452">
    <property type="entry name" value="TPR-like"/>
    <property type="match status" value="1"/>
</dbReference>
<dbReference type="Gene3D" id="3.40.50.2000">
    <property type="entry name" value="Glycogen Phosphorylase B"/>
    <property type="match status" value="1"/>
</dbReference>
<feature type="signal peptide" evidence="2">
    <location>
        <begin position="1"/>
        <end position="22"/>
    </location>
</feature>
<keyword evidence="4" id="KW-1185">Reference proteome</keyword>
<evidence type="ECO:0008006" key="5">
    <source>
        <dbReference type="Google" id="ProtNLM"/>
    </source>
</evidence>
<sequence>MGSLLRAVTIALCITALRGGAAIDELGEAWITEPKSGSVVEGPVVDVEIGLRRGSATAGATSACISAARVVDGDPLPGDDRWPSAECSDVSLPSFHDDAKPLVARVALDLRPPGWYRVDVVLRGGPAGDADAPAISEFAVAVFVAGAAAPAADRSRLLGLAWDWGGGIGWGVAGLHIALALGGPRSTALPVPLGQVHGYEVTPAQRRTLEPSVLAAAAERLASRGRNASALDFPVVHALGRWGVNGSLGSMDEALWSATRNVGILFAETLDWSQSDLAALRRFDALLVGSTWCGAGLKAAAAALDGAPLPPVKAFMQGVDASLFKPPTGVRRNPGARFRVFSGGKLEWRKGQDIVVAAFREFRRRHPDADAELVVAWANPWRKTVLTMANATHTAGVPAATRQQVLEANATAPLPRTDADYVDENAALLDWLEANGLDRRDVVPLIPVHHRYVPQILRAVDAALFPNRAEGGTNLVAMEAVAMGVPTALARNTGQADLVDFLGGDDGCWPLGNQVESPAARAAPDQFAGYETDPGDAAAALADIYRDRAAARRRALRGAKRMRAWSWESAVEAEFDALMAHCPDSDGLRKSLTDLWADPPVAAMAARVPSCECADEARRLLFFPSASDGGAYARLVAPKKPGAAQKSPARPALGLMFMLHRESGFLRRFVVAGGLDHLAARLTEGDLHVRAHAVEVFLRITGDPDLRWYDAPRRGSEDAALHAALLAMDGGASPFFEGLAANRRDSFPGGERSCLDLLAFWIGWARQTHCEGMRMGLSRDLLATLSDWVPCAQSRGDPEEEALAKQLFDDFSRFPPHSGADGEACGGVALRDVGDDDDDEVCGDEPVVVELSAGGFDLDAPPPPPAAARAPPPPPAAPPKPPPKPKSRRAAGNEAFAAGDFDGALRHYAAALLELKVDVAADVTDVSGAVNRPAVAVLLCNRSTCLFKLGEASLAHATFDSRARECFEACADECAAALEADPRNVKAHYRRAQALEKLGPARIFDAIDAARAAKAGLGRGAPPPQRNAIEKLLLDLLKRPAASAGAGGSAAAKKVSKTSKILQSLVRARDGTSQHEMLGKWTDAKAAQFKEKDRTPAERRAAAADELDRDAPELSAGLDGTEESKGGEAPATSDDDEPAAALVDADADSDDDDAMEIRARDAAAAKSAKKAKAKAKEAKKENGRKPKDADVKKKKQADKLAKILGMSHA</sequence>
<accession>F0YBL9</accession>
<evidence type="ECO:0000256" key="1">
    <source>
        <dbReference type="SAM" id="MobiDB-lite"/>
    </source>
</evidence>